<evidence type="ECO:0000256" key="3">
    <source>
        <dbReference type="ARBA" id="ARBA00005300"/>
    </source>
</evidence>
<dbReference type="GO" id="GO:0046872">
    <property type="term" value="F:metal ion binding"/>
    <property type="evidence" value="ECO:0007669"/>
    <property type="project" value="UniProtKB-KW"/>
</dbReference>
<dbReference type="Proteomes" id="UP000054164">
    <property type="component" value="Unassembled WGS sequence"/>
</dbReference>
<dbReference type="InterPro" id="IPR012337">
    <property type="entry name" value="RNaseH-like_sf"/>
</dbReference>
<evidence type="ECO:0000256" key="9">
    <source>
        <dbReference type="ARBA" id="ARBA00022801"/>
    </source>
</evidence>
<evidence type="ECO:0000256" key="5">
    <source>
        <dbReference type="ARBA" id="ARBA00012180"/>
    </source>
</evidence>
<keyword evidence="10" id="KW-0460">Magnesium</keyword>
<evidence type="ECO:0000256" key="2">
    <source>
        <dbReference type="ARBA" id="ARBA00001946"/>
    </source>
</evidence>
<name>A0A060N308_CLOBO</name>
<dbReference type="Pfam" id="PF00075">
    <property type="entry name" value="RNase_H"/>
    <property type="match status" value="1"/>
</dbReference>
<dbReference type="GO" id="GO:0003676">
    <property type="term" value="F:nucleic acid binding"/>
    <property type="evidence" value="ECO:0007669"/>
    <property type="project" value="InterPro"/>
</dbReference>
<evidence type="ECO:0000256" key="1">
    <source>
        <dbReference type="ARBA" id="ARBA00000077"/>
    </source>
</evidence>
<dbReference type="SUPFAM" id="SSF53098">
    <property type="entry name" value="Ribonuclease H-like"/>
    <property type="match status" value="1"/>
</dbReference>
<dbReference type="InterPro" id="IPR022892">
    <property type="entry name" value="RNaseHI"/>
</dbReference>
<dbReference type="GO" id="GO:0043137">
    <property type="term" value="P:DNA replication, removal of RNA primer"/>
    <property type="evidence" value="ECO:0007669"/>
    <property type="project" value="TreeGrafter"/>
</dbReference>
<evidence type="ECO:0000256" key="6">
    <source>
        <dbReference type="ARBA" id="ARBA00022722"/>
    </source>
</evidence>
<comment type="similarity">
    <text evidence="3">Belongs to the RNase H family.</text>
</comment>
<protein>
    <recommendedName>
        <fullName evidence="5">ribonuclease H</fullName>
        <ecNumber evidence="5">3.1.26.4</ecNumber>
    </recommendedName>
</protein>
<proteinExistence type="inferred from homology"/>
<evidence type="ECO:0000313" key="12">
    <source>
        <dbReference type="EMBL" id="BAO04766.1"/>
    </source>
</evidence>
<dbReference type="InterPro" id="IPR050092">
    <property type="entry name" value="RNase_H"/>
</dbReference>
<evidence type="ECO:0000256" key="10">
    <source>
        <dbReference type="ARBA" id="ARBA00022842"/>
    </source>
</evidence>
<dbReference type="Gene3D" id="3.30.420.10">
    <property type="entry name" value="Ribonuclease H-like superfamily/Ribonuclease H"/>
    <property type="match status" value="1"/>
</dbReference>
<keyword evidence="7" id="KW-0479">Metal-binding</keyword>
<dbReference type="HOGENOM" id="CLU_030894_6_3_9"/>
<accession>A0A060N308</accession>
<dbReference type="InterPro" id="IPR002156">
    <property type="entry name" value="RNaseH_domain"/>
</dbReference>
<dbReference type="RefSeq" id="WP_073860699.1">
    <property type="nucleotide sequence ID" value="NZ_BA000058.1"/>
</dbReference>
<dbReference type="EMBL" id="BA000058">
    <property type="protein sequence ID" value="BAO04766.1"/>
    <property type="molecule type" value="Genomic_DNA"/>
</dbReference>
<comment type="catalytic activity">
    <reaction evidence="1">
        <text>Endonucleolytic cleavage to 5'-phosphomonoester.</text>
        <dbReference type="EC" id="3.1.26.4"/>
    </reaction>
</comment>
<dbReference type="PANTHER" id="PTHR10642">
    <property type="entry name" value="RIBONUCLEASE H1"/>
    <property type="match status" value="1"/>
</dbReference>
<sequence>MKNIITIYCDGGCRGNQKKDNIGGWGAILTQNNIDKKKEIYGNKINTTNNQMELTACIKSLEAIKEDVRQKFNIEIHSDSAYLVNGMNSWINGWIKKNWRNSQKKPVENKELWQQILELTKQFKSVTFNKCKGHSGEELNERADELANIAMDELENKETIDIDKNTELQTILESLKSNRKKLEELNIEGYIENAIQSIDLAIKILMIS</sequence>
<evidence type="ECO:0000256" key="8">
    <source>
        <dbReference type="ARBA" id="ARBA00022759"/>
    </source>
</evidence>
<keyword evidence="9" id="KW-0378">Hydrolase</keyword>
<dbReference type="CDD" id="cd09278">
    <property type="entry name" value="RNase_HI_prokaryote_like"/>
    <property type="match status" value="1"/>
</dbReference>
<dbReference type="PROSITE" id="PS50879">
    <property type="entry name" value="RNASE_H_1"/>
    <property type="match status" value="1"/>
</dbReference>
<comment type="cofactor">
    <cofactor evidence="2">
        <name>Mg(2+)</name>
        <dbReference type="ChEBI" id="CHEBI:18420"/>
    </cofactor>
</comment>
<dbReference type="PANTHER" id="PTHR10642:SF26">
    <property type="entry name" value="RIBONUCLEASE H1"/>
    <property type="match status" value="1"/>
</dbReference>
<dbReference type="AlphaFoldDB" id="A0A060N308"/>
<keyword evidence="6" id="KW-0540">Nuclease</keyword>
<dbReference type="EC" id="3.1.26.4" evidence="5"/>
<feature type="domain" description="RNase H type-1" evidence="11">
    <location>
        <begin position="1"/>
        <end position="152"/>
    </location>
</feature>
<organism evidence="12">
    <name type="scientific">Clostridium botulinum B str. Osaka05</name>
    <dbReference type="NCBI Taxonomy" id="1407017"/>
    <lineage>
        <taxon>Bacteria</taxon>
        <taxon>Bacillati</taxon>
        <taxon>Bacillota</taxon>
        <taxon>Clostridia</taxon>
        <taxon>Eubacteriales</taxon>
        <taxon>Clostridiaceae</taxon>
        <taxon>Clostridium</taxon>
    </lineage>
</organism>
<reference evidence="12" key="1">
    <citation type="submission" date="2013-10" db="EMBL/GenBank/DDBJ databases">
        <title>Draft genome sequence of Clostridium botulinum type B strain Osaka05.</title>
        <authorList>
            <person name="Sakaguchi Y."/>
            <person name="Hosomi K."/>
            <person name="Uchiyama J."/>
            <person name="Ogura Y."/>
            <person name="Sakaguchi M."/>
            <person name="Kohda T."/>
            <person name="Mukamoto M."/>
            <person name="Misawa N."/>
            <person name="Matsuzaki S."/>
            <person name="Hayashi T."/>
            <person name="Kozaki S."/>
        </authorList>
    </citation>
    <scope>NUCLEOTIDE SEQUENCE</scope>
    <source>
        <strain evidence="12">Osaka05</strain>
    </source>
</reference>
<keyword evidence="8" id="KW-0255">Endonuclease</keyword>
<evidence type="ECO:0000259" key="11">
    <source>
        <dbReference type="PROSITE" id="PS50879"/>
    </source>
</evidence>
<evidence type="ECO:0000256" key="4">
    <source>
        <dbReference type="ARBA" id="ARBA00011245"/>
    </source>
</evidence>
<gene>
    <name evidence="12" type="ORF">CBO05P1_047</name>
</gene>
<dbReference type="GO" id="GO:0004523">
    <property type="term" value="F:RNA-DNA hybrid ribonuclease activity"/>
    <property type="evidence" value="ECO:0007669"/>
    <property type="project" value="UniProtKB-EC"/>
</dbReference>
<dbReference type="InterPro" id="IPR036397">
    <property type="entry name" value="RNaseH_sf"/>
</dbReference>
<evidence type="ECO:0000256" key="7">
    <source>
        <dbReference type="ARBA" id="ARBA00022723"/>
    </source>
</evidence>
<comment type="subunit">
    <text evidence="4">Monomer.</text>
</comment>